<dbReference type="AlphaFoldDB" id="A0A4Y2U6N5"/>
<reference evidence="2 4" key="1">
    <citation type="journal article" date="2019" name="Sci. Rep.">
        <title>Orb-weaving spider Araneus ventricosus genome elucidates the spidroin gene catalogue.</title>
        <authorList>
            <person name="Kono N."/>
            <person name="Nakamura H."/>
            <person name="Ohtoshi R."/>
            <person name="Moran D.A.P."/>
            <person name="Shinohara A."/>
            <person name="Yoshida Y."/>
            <person name="Fujiwara M."/>
            <person name="Mori M."/>
            <person name="Tomita M."/>
            <person name="Arakawa K."/>
        </authorList>
    </citation>
    <scope>NUCLEOTIDE SEQUENCE [LARGE SCALE GENOMIC DNA]</scope>
</reference>
<evidence type="ECO:0000313" key="2">
    <source>
        <dbReference type="EMBL" id="GBO08669.1"/>
    </source>
</evidence>
<feature type="compositionally biased region" description="Acidic residues" evidence="1">
    <location>
        <begin position="15"/>
        <end position="24"/>
    </location>
</feature>
<dbReference type="EMBL" id="BGPR01034334">
    <property type="protein sequence ID" value="GBO08680.1"/>
    <property type="molecule type" value="Genomic_DNA"/>
</dbReference>
<feature type="region of interest" description="Disordered" evidence="1">
    <location>
        <begin position="104"/>
        <end position="123"/>
    </location>
</feature>
<feature type="region of interest" description="Disordered" evidence="1">
    <location>
        <begin position="1"/>
        <end position="25"/>
    </location>
</feature>
<protein>
    <submittedName>
        <fullName evidence="2">Uncharacterized protein</fullName>
    </submittedName>
</protein>
<sequence>MPNNDQFTENLSSETDNDADEFEENAPCVSASKIFHTKETAPDLISFSDETLFSEEAVTPSVSDETRDNKNGNNLEFLFALLDGIDFSSETPNELPKEAVLEAASDEAATGSERLVSTEMFDPKEIEVPGEQILRNDDEKPFENENLILEADVNIPTAENTAADVKSSAFLDEQCHLQEVPILEKYDGTA</sequence>
<evidence type="ECO:0000313" key="3">
    <source>
        <dbReference type="EMBL" id="GBO08680.1"/>
    </source>
</evidence>
<accession>A0A4Y2U6N5</accession>
<evidence type="ECO:0000256" key="1">
    <source>
        <dbReference type="SAM" id="MobiDB-lite"/>
    </source>
</evidence>
<evidence type="ECO:0000313" key="4">
    <source>
        <dbReference type="Proteomes" id="UP000499080"/>
    </source>
</evidence>
<dbReference type="Proteomes" id="UP000499080">
    <property type="component" value="Unassembled WGS sequence"/>
</dbReference>
<organism evidence="2 4">
    <name type="scientific">Araneus ventricosus</name>
    <name type="common">Orbweaver spider</name>
    <name type="synonym">Epeira ventricosa</name>
    <dbReference type="NCBI Taxonomy" id="182803"/>
    <lineage>
        <taxon>Eukaryota</taxon>
        <taxon>Metazoa</taxon>
        <taxon>Ecdysozoa</taxon>
        <taxon>Arthropoda</taxon>
        <taxon>Chelicerata</taxon>
        <taxon>Arachnida</taxon>
        <taxon>Araneae</taxon>
        <taxon>Araneomorphae</taxon>
        <taxon>Entelegynae</taxon>
        <taxon>Araneoidea</taxon>
        <taxon>Araneidae</taxon>
        <taxon>Araneus</taxon>
    </lineage>
</organism>
<comment type="caution">
    <text evidence="2">The sequence shown here is derived from an EMBL/GenBank/DDBJ whole genome shotgun (WGS) entry which is preliminary data.</text>
</comment>
<gene>
    <name evidence="2" type="ORF">AVEN_251092_1</name>
    <name evidence="3" type="ORF">AVEN_35332_1</name>
</gene>
<keyword evidence="4" id="KW-1185">Reference proteome</keyword>
<feature type="non-terminal residue" evidence="2">
    <location>
        <position position="190"/>
    </location>
</feature>
<proteinExistence type="predicted"/>
<name>A0A4Y2U6N5_ARAVE</name>
<feature type="compositionally biased region" description="Polar residues" evidence="1">
    <location>
        <begin position="1"/>
        <end position="14"/>
    </location>
</feature>
<dbReference type="EMBL" id="BGPR01034332">
    <property type="protein sequence ID" value="GBO08669.1"/>
    <property type="molecule type" value="Genomic_DNA"/>
</dbReference>